<dbReference type="AlphaFoldDB" id="A0A1R0KM15"/>
<dbReference type="Proteomes" id="UP000187486">
    <property type="component" value="Unassembled WGS sequence"/>
</dbReference>
<sequence>MVATEVSRMTRSFSTSAAREERTFVRLPLRERFVGKPRSLIRTTGTVLVTRSTSSQFVASASSAQVYRAIVNRDKSSRSNVLRSKRPNS</sequence>
<reference evidence="1 2" key="1">
    <citation type="submission" date="2016-01" db="EMBL/GenBank/DDBJ databases">
        <title>Amycolatopsis coloradensis genome sequencing and assembly.</title>
        <authorList>
            <person name="Mayilraj S."/>
        </authorList>
    </citation>
    <scope>NUCLEOTIDE SEQUENCE [LARGE SCALE GENOMIC DNA]</scope>
    <source>
        <strain evidence="1 2">DSM 44225</strain>
    </source>
</reference>
<evidence type="ECO:0000313" key="2">
    <source>
        <dbReference type="Proteomes" id="UP000187486"/>
    </source>
</evidence>
<evidence type="ECO:0000313" key="1">
    <source>
        <dbReference type="EMBL" id="OLZ47659.1"/>
    </source>
</evidence>
<gene>
    <name evidence="1" type="ORF">BS329_27660</name>
</gene>
<protein>
    <submittedName>
        <fullName evidence="1">Uncharacterized protein</fullName>
    </submittedName>
</protein>
<accession>A0A1R0KM15</accession>
<keyword evidence="2" id="KW-1185">Reference proteome</keyword>
<dbReference type="EMBL" id="MQUQ01000015">
    <property type="protein sequence ID" value="OLZ47659.1"/>
    <property type="molecule type" value="Genomic_DNA"/>
</dbReference>
<organism evidence="1 2">
    <name type="scientific">Amycolatopsis coloradensis</name>
    <dbReference type="NCBI Taxonomy" id="76021"/>
    <lineage>
        <taxon>Bacteria</taxon>
        <taxon>Bacillati</taxon>
        <taxon>Actinomycetota</taxon>
        <taxon>Actinomycetes</taxon>
        <taxon>Pseudonocardiales</taxon>
        <taxon>Pseudonocardiaceae</taxon>
        <taxon>Amycolatopsis</taxon>
    </lineage>
</organism>
<name>A0A1R0KM15_9PSEU</name>
<proteinExistence type="predicted"/>
<comment type="caution">
    <text evidence="1">The sequence shown here is derived from an EMBL/GenBank/DDBJ whole genome shotgun (WGS) entry which is preliminary data.</text>
</comment>